<comment type="caution">
    <text evidence="2">The sequence shown here is derived from an EMBL/GenBank/DDBJ whole genome shotgun (WGS) entry which is preliminary data.</text>
</comment>
<evidence type="ECO:0000313" key="2">
    <source>
        <dbReference type="EMBL" id="KAG8558715.1"/>
    </source>
</evidence>
<evidence type="ECO:0000256" key="1">
    <source>
        <dbReference type="SAM" id="MobiDB-lite"/>
    </source>
</evidence>
<accession>A0AAV7AD15</accession>
<dbReference type="GO" id="GO:1903426">
    <property type="term" value="P:regulation of reactive oxygen species biosynthetic process"/>
    <property type="evidence" value="ECO:0007669"/>
    <property type="project" value="TreeGrafter"/>
</dbReference>
<organism evidence="2 3">
    <name type="scientific">Engystomops pustulosus</name>
    <name type="common">Tungara frog</name>
    <name type="synonym">Physalaemus pustulosus</name>
    <dbReference type="NCBI Taxonomy" id="76066"/>
    <lineage>
        <taxon>Eukaryota</taxon>
        <taxon>Metazoa</taxon>
        <taxon>Chordata</taxon>
        <taxon>Craniata</taxon>
        <taxon>Vertebrata</taxon>
        <taxon>Euteleostomi</taxon>
        <taxon>Amphibia</taxon>
        <taxon>Batrachia</taxon>
        <taxon>Anura</taxon>
        <taxon>Neobatrachia</taxon>
        <taxon>Hyloidea</taxon>
        <taxon>Leptodactylidae</taxon>
        <taxon>Leiuperinae</taxon>
        <taxon>Engystomops</taxon>
    </lineage>
</organism>
<dbReference type="GO" id="GO:0052810">
    <property type="term" value="F:1-phosphatidylinositol-5-kinase activity"/>
    <property type="evidence" value="ECO:0007669"/>
    <property type="project" value="TreeGrafter"/>
</dbReference>
<dbReference type="GO" id="GO:0090385">
    <property type="term" value="P:phagosome-lysosome fusion"/>
    <property type="evidence" value="ECO:0007669"/>
    <property type="project" value="TreeGrafter"/>
</dbReference>
<gene>
    <name evidence="2" type="ORF">GDO81_017122</name>
</gene>
<dbReference type="PANTHER" id="PTHR46715">
    <property type="entry name" value="1-PHOSPHATIDYLINOSITOL 3-PHOSPHATE 5-KINASE"/>
    <property type="match status" value="1"/>
</dbReference>
<dbReference type="InterPro" id="IPR043548">
    <property type="entry name" value="PIKfyve"/>
</dbReference>
<protein>
    <submittedName>
        <fullName evidence="2">Uncharacterized protein</fullName>
    </submittedName>
</protein>
<name>A0AAV7AD15_ENGPU</name>
<feature type="region of interest" description="Disordered" evidence="1">
    <location>
        <begin position="66"/>
        <end position="110"/>
    </location>
</feature>
<dbReference type="GO" id="GO:0012506">
    <property type="term" value="C:vesicle membrane"/>
    <property type="evidence" value="ECO:0007669"/>
    <property type="project" value="TreeGrafter"/>
</dbReference>
<reference evidence="2" key="1">
    <citation type="thesis" date="2020" institute="ProQuest LLC" country="789 East Eisenhower Parkway, Ann Arbor, MI, USA">
        <title>Comparative Genomics and Chromosome Evolution.</title>
        <authorList>
            <person name="Mudd A.B."/>
        </authorList>
    </citation>
    <scope>NUCLEOTIDE SEQUENCE</scope>
    <source>
        <strain evidence="2">237g6f4</strain>
        <tissue evidence="2">Blood</tissue>
    </source>
</reference>
<dbReference type="Proteomes" id="UP000824782">
    <property type="component" value="Unassembled WGS sequence"/>
</dbReference>
<sequence>MEDLFAKKEMEEVELRNWIEKLQARMLSCNMDAPQQLQSVFESIIVKKQSLCEMLQAWNNRLQDLFQQEKGRKRPSVPASPGRMRQGEETKGSGMDASPRNSSPAQNGDREDRFMTTLSQSTTGSTHLQIPSPPELLADQLFIGAPNTTEMDTASSCEDVFDGHLLGSTDSQVKEKSTMKAIFANLLPGNNYNPIPLPFDPDKHYLMYEHERVPIAVCEKEPSSIIAFALS</sequence>
<dbReference type="GO" id="GO:0000285">
    <property type="term" value="F:1-phosphatidylinositol-3-phosphate 5-kinase activity"/>
    <property type="evidence" value="ECO:0007669"/>
    <property type="project" value="InterPro"/>
</dbReference>
<dbReference type="PANTHER" id="PTHR46715:SF1">
    <property type="entry name" value="1-PHOSPHATIDYLINOSITOL 3-PHOSPHATE 5-KINASE"/>
    <property type="match status" value="1"/>
</dbReference>
<dbReference type="AlphaFoldDB" id="A0AAV7AD15"/>
<dbReference type="EMBL" id="WNYA01000008">
    <property type="protein sequence ID" value="KAG8558715.1"/>
    <property type="molecule type" value="Genomic_DNA"/>
</dbReference>
<dbReference type="GO" id="GO:0032438">
    <property type="term" value="P:melanosome organization"/>
    <property type="evidence" value="ECO:0007669"/>
    <property type="project" value="TreeGrafter"/>
</dbReference>
<proteinExistence type="predicted"/>
<evidence type="ECO:0000313" key="3">
    <source>
        <dbReference type="Proteomes" id="UP000824782"/>
    </source>
</evidence>
<dbReference type="GO" id="GO:0031410">
    <property type="term" value="C:cytoplasmic vesicle"/>
    <property type="evidence" value="ECO:0007669"/>
    <property type="project" value="TreeGrafter"/>
</dbReference>
<keyword evidence="3" id="KW-1185">Reference proteome</keyword>
<dbReference type="GO" id="GO:0030593">
    <property type="term" value="P:neutrophil chemotaxis"/>
    <property type="evidence" value="ECO:0007669"/>
    <property type="project" value="TreeGrafter"/>
</dbReference>